<evidence type="ECO:0000313" key="2">
    <source>
        <dbReference type="Proteomes" id="UP000649826"/>
    </source>
</evidence>
<evidence type="ECO:0008006" key="3">
    <source>
        <dbReference type="Google" id="ProtNLM"/>
    </source>
</evidence>
<comment type="caution">
    <text evidence="1">The sequence shown here is derived from an EMBL/GenBank/DDBJ whole genome shotgun (WGS) entry which is preliminary data.</text>
</comment>
<sequence length="178" mass="20765">MSEYITTYTGNHFKPTNPDPELIRIEDIAHALSLICRGNGHVKTFWSVGEHCICCAKEAAARGLSDRMVLACLLHDASECYMSDVPSPFKKELPEYQIWEEQLLCMIYKKFLGSALTEEEQTRLDEIDHALLWYDLEILLGEKQQTEAPRLHIDLTYEVRPFEEVEREYLDIFTRTYK</sequence>
<proteinExistence type="predicted"/>
<dbReference type="SUPFAM" id="SSF109604">
    <property type="entry name" value="HD-domain/PDEase-like"/>
    <property type="match status" value="1"/>
</dbReference>
<name>A0ABR7IFW4_9FIRM</name>
<gene>
    <name evidence="1" type="ORF">H8Z82_04320</name>
</gene>
<evidence type="ECO:0000313" key="1">
    <source>
        <dbReference type="EMBL" id="MBC5778898.1"/>
    </source>
</evidence>
<dbReference type="Proteomes" id="UP000649826">
    <property type="component" value="Unassembled WGS sequence"/>
</dbReference>
<reference evidence="1 2" key="1">
    <citation type="submission" date="2020-08" db="EMBL/GenBank/DDBJ databases">
        <title>Genome public.</title>
        <authorList>
            <person name="Liu C."/>
            <person name="Sun Q."/>
        </authorList>
    </citation>
    <scope>NUCLEOTIDE SEQUENCE [LARGE SCALE GENOMIC DNA]</scope>
    <source>
        <strain evidence="1 2">M29</strain>
    </source>
</reference>
<keyword evidence="2" id="KW-1185">Reference proteome</keyword>
<dbReference type="Gene3D" id="1.10.3210.10">
    <property type="entry name" value="Hypothetical protein af1432"/>
    <property type="match status" value="1"/>
</dbReference>
<dbReference type="RefSeq" id="WP_186994376.1">
    <property type="nucleotide sequence ID" value="NZ_JACOQG010000004.1"/>
</dbReference>
<organism evidence="1 2">
    <name type="scientific">Blautia difficilis</name>
    <dbReference type="NCBI Taxonomy" id="2763027"/>
    <lineage>
        <taxon>Bacteria</taxon>
        <taxon>Bacillati</taxon>
        <taxon>Bacillota</taxon>
        <taxon>Clostridia</taxon>
        <taxon>Lachnospirales</taxon>
        <taxon>Lachnospiraceae</taxon>
        <taxon>Blautia</taxon>
    </lineage>
</organism>
<accession>A0ABR7IFW4</accession>
<dbReference type="EMBL" id="JACOQG010000004">
    <property type="protein sequence ID" value="MBC5778898.1"/>
    <property type="molecule type" value="Genomic_DNA"/>
</dbReference>
<protein>
    <recommendedName>
        <fullName evidence="3">Phosphohydrolase</fullName>
    </recommendedName>
</protein>